<proteinExistence type="predicted"/>
<dbReference type="Proteomes" id="UP001164539">
    <property type="component" value="Chromosome 14"/>
</dbReference>
<sequence length="616" mass="69902">MHHIVGSENCREARVVESQYSPEAVVYWYNHGLEKKRKSNRDMLLKAKKHLAFVGWSFWYARKGNRQELRYSSPRGVVYNSLRTACKACIDEGGFFEGLDSSRKSFSPPPSTKSGGDSPLTESSIASEPRKRGRKRKSGNNLIHIGATDENYVVEDEHKYTKASRVFRLGKRARLEAIPGSSKGSEPRTILSWLIDNNAVLLRAKVHYRGRNGPLAKGRIGRDGIECDCCGEVFTLSGFEGHAGSQKHRPTANIFLDEDGRSLLDCQKQILGNNKIRSSTRKPRNQVEVQVQPEYDDNNDEICSICRYGGELILCDDCPSSFHQSCLGLKDLPTGNWFCSSCCCGICGKGKYEEKTEHSTDDDIVRICGQCEHKFHMGCMKKSRGLVNLSNCAQSKWFCSDRCETISSSLQEILGKPFSLGVDNLTWRLLKSMEHDSTDSHEIESLMENQSRLNVALEVMHECFEPIKDVLTGRDLVEDVIFNRPSDLKRLNFQGFCTVLLERNEEVISAANVRIYEKVAEVPLLATRIEYRRKGMCRVLMNELEKLLIELGVERLMLPAASNVLHTWTTKFGFSQMTAAERLQYLDYTFLDFQGSTMCQKLLRKIPLAKLERWPL</sequence>
<comment type="caution">
    <text evidence="1">The sequence shown here is derived from an EMBL/GenBank/DDBJ whole genome shotgun (WGS) entry which is preliminary data.</text>
</comment>
<evidence type="ECO:0000313" key="1">
    <source>
        <dbReference type="EMBL" id="KAJ4701619.1"/>
    </source>
</evidence>
<keyword evidence="2" id="KW-1185">Reference proteome</keyword>
<dbReference type="EMBL" id="CM051407">
    <property type="protein sequence ID" value="KAJ4701619.1"/>
    <property type="molecule type" value="Genomic_DNA"/>
</dbReference>
<gene>
    <name evidence="1" type="ORF">OWV82_024834</name>
</gene>
<evidence type="ECO:0000313" key="2">
    <source>
        <dbReference type="Proteomes" id="UP001164539"/>
    </source>
</evidence>
<name>A0ACC1WRL6_MELAZ</name>
<reference evidence="1 2" key="1">
    <citation type="journal article" date="2023" name="Science">
        <title>Complex scaffold remodeling in plant triterpene biosynthesis.</title>
        <authorList>
            <person name="De La Pena R."/>
            <person name="Hodgson H."/>
            <person name="Liu J.C."/>
            <person name="Stephenson M.J."/>
            <person name="Martin A.C."/>
            <person name="Owen C."/>
            <person name="Harkess A."/>
            <person name="Leebens-Mack J."/>
            <person name="Jimenez L.E."/>
            <person name="Osbourn A."/>
            <person name="Sattely E.S."/>
        </authorList>
    </citation>
    <scope>NUCLEOTIDE SEQUENCE [LARGE SCALE GENOMIC DNA]</scope>
    <source>
        <strain evidence="2">cv. JPN11</strain>
        <tissue evidence="1">Leaf</tissue>
    </source>
</reference>
<accession>A0ACC1WRL6</accession>
<protein>
    <submittedName>
        <fullName evidence="1">Zinc finger, PHD-type</fullName>
    </submittedName>
</protein>
<organism evidence="1 2">
    <name type="scientific">Melia azedarach</name>
    <name type="common">Chinaberry tree</name>
    <dbReference type="NCBI Taxonomy" id="155640"/>
    <lineage>
        <taxon>Eukaryota</taxon>
        <taxon>Viridiplantae</taxon>
        <taxon>Streptophyta</taxon>
        <taxon>Embryophyta</taxon>
        <taxon>Tracheophyta</taxon>
        <taxon>Spermatophyta</taxon>
        <taxon>Magnoliopsida</taxon>
        <taxon>eudicotyledons</taxon>
        <taxon>Gunneridae</taxon>
        <taxon>Pentapetalae</taxon>
        <taxon>rosids</taxon>
        <taxon>malvids</taxon>
        <taxon>Sapindales</taxon>
        <taxon>Meliaceae</taxon>
        <taxon>Melia</taxon>
    </lineage>
</organism>